<reference evidence="2 3" key="1">
    <citation type="submission" date="2015-09" db="EMBL/GenBank/DDBJ databases">
        <title>Sorangium comparison.</title>
        <authorList>
            <person name="Zaburannyi N."/>
            <person name="Bunk B."/>
            <person name="Overmann J."/>
            <person name="Mueller R."/>
        </authorList>
    </citation>
    <scope>NUCLEOTIDE SEQUENCE [LARGE SCALE GENOMIC DNA]</scope>
    <source>
        <strain evidence="2 3">So ce26</strain>
    </source>
</reference>
<dbReference type="RefSeq" id="WP_104981772.1">
    <property type="nucleotide sequence ID" value="NZ_CP012673.1"/>
</dbReference>
<name>A0A2L0EUU3_SORCE</name>
<evidence type="ECO:0000313" key="2">
    <source>
        <dbReference type="EMBL" id="AUX43039.1"/>
    </source>
</evidence>
<sequence length="439" mass="48583">MIPSRALVLLAVVPLALAALTLVDRTVLWPMLAADAAIALVAALDAALARRPLVSVRRKAPRVLSIGRPSPVTLELRSTARRALTVAVRDDLFEAAEAPELPLAAELPARGRAELRYHVQPNRRGAFALGDHHVRYPSPLGLWTRQIRVEARSPVRVYPDVQAVRAYELLARQEREQSMFRASRRRGGESEFERLREYRRGDEYRSIDWKGTARRQKLISREYQLESNQSIMLLLDAGRLMTAETGSLSLFDHALNATLMLAHVAARGGDHVGLLAFADGVRCFAPPAGGPRAAHRIVQAGYDLHPELVETSYAEAFGALSMRVRKRTLVVIFTQVVDDVAAGELLRQTRGLLPRHLPLCVLFRDSDVDGLLEPARERGGGASDAELYVKGAAAELMGHRDRLIRDLKRHGALVLDVGTSELTPGLINRYLEIKARHLL</sequence>
<dbReference type="InterPro" id="IPR002881">
    <property type="entry name" value="DUF58"/>
</dbReference>
<dbReference type="Pfam" id="PF01882">
    <property type="entry name" value="DUF58"/>
    <property type="match status" value="1"/>
</dbReference>
<protein>
    <recommendedName>
        <fullName evidence="1">DUF58 domain-containing protein</fullName>
    </recommendedName>
</protein>
<dbReference type="AlphaFoldDB" id="A0A2L0EUU3"/>
<dbReference type="PANTHER" id="PTHR33608:SF3">
    <property type="entry name" value="SLR2013 PROTEIN"/>
    <property type="match status" value="1"/>
</dbReference>
<accession>A0A2L0EUU3</accession>
<proteinExistence type="predicted"/>
<dbReference type="OrthoDB" id="9776116at2"/>
<evidence type="ECO:0000313" key="3">
    <source>
        <dbReference type="Proteomes" id="UP000238348"/>
    </source>
</evidence>
<dbReference type="Proteomes" id="UP000238348">
    <property type="component" value="Chromosome"/>
</dbReference>
<organism evidence="2 3">
    <name type="scientific">Sorangium cellulosum</name>
    <name type="common">Polyangium cellulosum</name>
    <dbReference type="NCBI Taxonomy" id="56"/>
    <lineage>
        <taxon>Bacteria</taxon>
        <taxon>Pseudomonadati</taxon>
        <taxon>Myxococcota</taxon>
        <taxon>Polyangia</taxon>
        <taxon>Polyangiales</taxon>
        <taxon>Polyangiaceae</taxon>
        <taxon>Sorangium</taxon>
    </lineage>
</organism>
<dbReference type="EMBL" id="CP012673">
    <property type="protein sequence ID" value="AUX43039.1"/>
    <property type="molecule type" value="Genomic_DNA"/>
</dbReference>
<gene>
    <name evidence="2" type="ORF">SOCE26_044790</name>
</gene>
<feature type="domain" description="DUF58" evidence="1">
    <location>
        <begin position="195"/>
        <end position="358"/>
    </location>
</feature>
<evidence type="ECO:0000259" key="1">
    <source>
        <dbReference type="Pfam" id="PF01882"/>
    </source>
</evidence>
<dbReference type="PANTHER" id="PTHR33608">
    <property type="entry name" value="BLL2464 PROTEIN"/>
    <property type="match status" value="1"/>
</dbReference>